<dbReference type="Proteomes" id="UP001294412">
    <property type="component" value="Unassembled WGS sequence"/>
</dbReference>
<evidence type="ECO:0000259" key="1">
    <source>
        <dbReference type="Pfam" id="PF22513"/>
    </source>
</evidence>
<dbReference type="InterPro" id="IPR053853">
    <property type="entry name" value="FitA-like_RHH"/>
</dbReference>
<feature type="domain" description="Antitoxin FitA-like ribbon-helix-helix" evidence="1">
    <location>
        <begin position="2"/>
        <end position="39"/>
    </location>
</feature>
<dbReference type="RefSeq" id="WP_322186679.1">
    <property type="nucleotide sequence ID" value="NZ_JAXLPB010000002.1"/>
</dbReference>
<comment type="caution">
    <text evidence="2">The sequence shown here is derived from an EMBL/GenBank/DDBJ whole genome shotgun (WGS) entry which is preliminary data.</text>
</comment>
<name>A0ABU5I254_9HYPH</name>
<dbReference type="EMBL" id="JAXLPB010000002">
    <property type="protein sequence ID" value="MDY8109227.1"/>
    <property type="molecule type" value="Genomic_DNA"/>
</dbReference>
<evidence type="ECO:0000313" key="2">
    <source>
        <dbReference type="EMBL" id="MDY8109227.1"/>
    </source>
</evidence>
<reference evidence="2 3" key="1">
    <citation type="submission" date="2023-12" db="EMBL/GenBank/DDBJ databases">
        <title>Description of Novel Strain Fulvimarina sp. 2208YS6-2-32 isolated from Uroteuthis (Photololigo) edulis.</title>
        <authorList>
            <person name="Park J.-S."/>
        </authorList>
    </citation>
    <scope>NUCLEOTIDE SEQUENCE [LARGE SCALE GENOMIC DNA]</scope>
    <source>
        <strain evidence="2 3">2208YS6-2-32</strain>
    </source>
</reference>
<dbReference type="SUPFAM" id="SSF47598">
    <property type="entry name" value="Ribbon-helix-helix"/>
    <property type="match status" value="1"/>
</dbReference>
<sequence length="97" mass="10753">MATLTIRNLDEAIVRNLEKGATLRGHSPAEEARYILQRAFGAYDGERGFDVKSGSESAGNLTDEQQRRADLMLSLGRKPDEPFDLKAFRTELSDPAV</sequence>
<evidence type="ECO:0000313" key="3">
    <source>
        <dbReference type="Proteomes" id="UP001294412"/>
    </source>
</evidence>
<protein>
    <recommendedName>
        <fullName evidence="1">Antitoxin FitA-like ribbon-helix-helix domain-containing protein</fullName>
    </recommendedName>
</protein>
<gene>
    <name evidence="2" type="ORF">U0C82_08730</name>
</gene>
<keyword evidence="3" id="KW-1185">Reference proteome</keyword>
<accession>A0ABU5I254</accession>
<proteinExistence type="predicted"/>
<dbReference type="Pfam" id="PF22513">
    <property type="entry name" value="FitA-like_RHH"/>
    <property type="match status" value="1"/>
</dbReference>
<organism evidence="2 3">
    <name type="scientific">Fulvimarina uroteuthidis</name>
    <dbReference type="NCBI Taxonomy" id="3098149"/>
    <lineage>
        <taxon>Bacteria</taxon>
        <taxon>Pseudomonadati</taxon>
        <taxon>Pseudomonadota</taxon>
        <taxon>Alphaproteobacteria</taxon>
        <taxon>Hyphomicrobiales</taxon>
        <taxon>Aurantimonadaceae</taxon>
        <taxon>Fulvimarina</taxon>
    </lineage>
</organism>
<dbReference type="InterPro" id="IPR010985">
    <property type="entry name" value="Ribbon_hlx_hlx"/>
</dbReference>